<dbReference type="EMBL" id="CP032416">
    <property type="protein sequence ID" value="AYD39564.1"/>
    <property type="molecule type" value="Genomic_DNA"/>
</dbReference>
<proteinExistence type="predicted"/>
<protein>
    <submittedName>
        <fullName evidence="1">Uncharacterized protein</fullName>
    </submittedName>
</protein>
<sequence>MVLCDLAVGLKGELLINKGTLQSGKVMDADFVIMSIEVKIAEKVGIESGAKVEDLLYLDLVYALLVLTTKYHV</sequence>
<dbReference type="KEGG" id="cfer:D4Z93_03005"/>
<reference evidence="1 2" key="1">
    <citation type="journal article" date="2019" name="Int. J. Syst. Evol. Microbiol.">
        <title>Clostridium fermenticellae sp. nov., isolated from the mud in a fermentation cellar for the production of the Chinese liquor, baijiu.</title>
        <authorList>
            <person name="Xu P.X."/>
            <person name="Chai L.J."/>
            <person name="Qiu T."/>
            <person name="Zhang X.J."/>
            <person name="Lu Z.M."/>
            <person name="Xiao C."/>
            <person name="Wang S.T."/>
            <person name="Shen C.H."/>
            <person name="Shi J.S."/>
            <person name="Xu Z.H."/>
        </authorList>
    </citation>
    <scope>NUCLEOTIDE SEQUENCE [LARGE SCALE GENOMIC DNA]</scope>
    <source>
        <strain evidence="1 2">JN500901</strain>
    </source>
</reference>
<accession>A0A386H1M6</accession>
<keyword evidence="2" id="KW-1185">Reference proteome</keyword>
<evidence type="ECO:0000313" key="1">
    <source>
        <dbReference type="EMBL" id="AYD39564.1"/>
    </source>
</evidence>
<organism evidence="1 2">
    <name type="scientific">Clostridium fermenticellae</name>
    <dbReference type="NCBI Taxonomy" id="2068654"/>
    <lineage>
        <taxon>Bacteria</taxon>
        <taxon>Bacillati</taxon>
        <taxon>Bacillota</taxon>
        <taxon>Clostridia</taxon>
        <taxon>Eubacteriales</taxon>
        <taxon>Clostridiaceae</taxon>
        <taxon>Clostridium</taxon>
    </lineage>
</organism>
<gene>
    <name evidence="1" type="ORF">D4Z93_03005</name>
</gene>
<dbReference type="Proteomes" id="UP000266301">
    <property type="component" value="Chromosome"/>
</dbReference>
<dbReference type="AlphaFoldDB" id="A0A386H1M6"/>
<name>A0A386H1M6_9CLOT</name>
<dbReference type="RefSeq" id="WP_119970319.1">
    <property type="nucleotide sequence ID" value="NZ_CP032416.1"/>
</dbReference>
<evidence type="ECO:0000313" key="2">
    <source>
        <dbReference type="Proteomes" id="UP000266301"/>
    </source>
</evidence>